<evidence type="ECO:0000313" key="1">
    <source>
        <dbReference type="EMBL" id="CUM75755.1"/>
    </source>
</evidence>
<organism evidence="1 2">
    <name type="scientific">Roseburia faecis</name>
    <dbReference type="NCBI Taxonomy" id="301302"/>
    <lineage>
        <taxon>Bacteria</taxon>
        <taxon>Bacillati</taxon>
        <taxon>Bacillota</taxon>
        <taxon>Clostridia</taxon>
        <taxon>Lachnospirales</taxon>
        <taxon>Lachnospiraceae</taxon>
        <taxon>Roseburia</taxon>
    </lineage>
</organism>
<name>A0A173RD85_9FIRM</name>
<gene>
    <name evidence="1" type="ORF">ERS852420_00462</name>
</gene>
<proteinExistence type="predicted"/>
<reference evidence="1 2" key="1">
    <citation type="submission" date="2015-09" db="EMBL/GenBank/DDBJ databases">
        <authorList>
            <consortium name="Pathogen Informatics"/>
        </authorList>
    </citation>
    <scope>NUCLEOTIDE SEQUENCE [LARGE SCALE GENOMIC DNA]</scope>
    <source>
        <strain evidence="1 2">2789STDY5608863</strain>
    </source>
</reference>
<dbReference type="AlphaFoldDB" id="A0A173RD85"/>
<protein>
    <submittedName>
        <fullName evidence="1">Uncharacterized protein</fullName>
    </submittedName>
</protein>
<accession>A0A173RD85</accession>
<evidence type="ECO:0000313" key="2">
    <source>
        <dbReference type="Proteomes" id="UP000095495"/>
    </source>
</evidence>
<sequence length="247" mass="28618">MKEELLKIASESLSSDEVSEIVKEKFMNALGGAIEDAFRWGDAKHAIEEKVKEVMVPYIESYDFSEYLPKLDSVLTEIVNSDFCIGNKKILENFKDLMVEPEQKEIKLTDLFKAWIKQCERDIDTEDLDIDYDDGVSYQSVECEMRFELEDKPSWSSVQRAVITFENEHDEKLNVEIPVSKRIWGNGKEEPYTLSSYKDLTISSLRNLSEFEVLLLRLSRAGTAIVIDKEYDDSYIQPEKEPEADFH</sequence>
<dbReference type="EMBL" id="CYXV01000002">
    <property type="protein sequence ID" value="CUM75755.1"/>
    <property type="molecule type" value="Genomic_DNA"/>
</dbReference>
<dbReference type="RefSeq" id="WP_055261140.1">
    <property type="nucleotide sequence ID" value="NZ_CYXV01000002.1"/>
</dbReference>
<dbReference type="Proteomes" id="UP000095495">
    <property type="component" value="Unassembled WGS sequence"/>
</dbReference>